<dbReference type="RefSeq" id="WP_011394570.1">
    <property type="nucleotide sequence ID" value="NC_007645.1"/>
</dbReference>
<organism evidence="1 2">
    <name type="scientific">Hahella chejuensis (strain KCTC 2396)</name>
    <dbReference type="NCBI Taxonomy" id="349521"/>
    <lineage>
        <taxon>Bacteria</taxon>
        <taxon>Pseudomonadati</taxon>
        <taxon>Pseudomonadota</taxon>
        <taxon>Gammaproteobacteria</taxon>
        <taxon>Oceanospirillales</taxon>
        <taxon>Hahellaceae</taxon>
        <taxon>Hahella</taxon>
    </lineage>
</organism>
<accession>Q2SPD1</accession>
<dbReference type="OrthoDB" id="793353at2"/>
<dbReference type="InterPro" id="IPR027961">
    <property type="entry name" value="DUF4442"/>
</dbReference>
<keyword evidence="2" id="KW-1185">Reference proteome</keyword>
<dbReference type="STRING" id="349521.HCH_00590"/>
<dbReference type="eggNOG" id="COG2050">
    <property type="taxonomic scope" value="Bacteria"/>
</dbReference>
<name>Q2SPD1_HAHCH</name>
<dbReference type="InterPro" id="IPR029069">
    <property type="entry name" value="HotDog_dom_sf"/>
</dbReference>
<dbReference type="Proteomes" id="UP000000238">
    <property type="component" value="Chromosome"/>
</dbReference>
<evidence type="ECO:0000313" key="2">
    <source>
        <dbReference type="Proteomes" id="UP000000238"/>
    </source>
</evidence>
<dbReference type="HOGENOM" id="CLU_102543_1_0_6"/>
<dbReference type="Pfam" id="PF14539">
    <property type="entry name" value="DUF4442"/>
    <property type="match status" value="1"/>
</dbReference>
<evidence type="ECO:0008006" key="3">
    <source>
        <dbReference type="Google" id="ProtNLM"/>
    </source>
</evidence>
<dbReference type="Gene3D" id="3.10.129.10">
    <property type="entry name" value="Hotdog Thioesterase"/>
    <property type="match status" value="1"/>
</dbReference>
<dbReference type="EMBL" id="CP000155">
    <property type="protein sequence ID" value="ABC27493.1"/>
    <property type="molecule type" value="Genomic_DNA"/>
</dbReference>
<dbReference type="SUPFAM" id="SSF54637">
    <property type="entry name" value="Thioesterase/thiol ester dehydrase-isomerase"/>
    <property type="match status" value="1"/>
</dbReference>
<reference evidence="1 2" key="1">
    <citation type="journal article" date="2005" name="Nucleic Acids Res.">
        <title>Genomic blueprint of Hahella chejuensis, a marine microbe producing an algicidal agent.</title>
        <authorList>
            <person name="Jeong H."/>
            <person name="Yim J.H."/>
            <person name="Lee C."/>
            <person name="Choi S.-H."/>
            <person name="Park Y.K."/>
            <person name="Yoon S.H."/>
            <person name="Hur C.-G."/>
            <person name="Kang H.-Y."/>
            <person name="Kim D."/>
            <person name="Lee H.H."/>
            <person name="Park K.H."/>
            <person name="Park S.-H."/>
            <person name="Park H.-S."/>
            <person name="Lee H.K."/>
            <person name="Oh T.K."/>
            <person name="Kim J.F."/>
        </authorList>
    </citation>
    <scope>NUCLEOTIDE SEQUENCE [LARGE SCALE GENOMIC DNA]</scope>
    <source>
        <strain evidence="1 2">KCTC 2396</strain>
    </source>
</reference>
<dbReference type="CDD" id="cd03443">
    <property type="entry name" value="PaaI_thioesterase"/>
    <property type="match status" value="1"/>
</dbReference>
<gene>
    <name evidence="1" type="ordered locus">HCH_00590</name>
</gene>
<protein>
    <recommendedName>
        <fullName evidence="3">DUF4442 domain-containing protein</fullName>
    </recommendedName>
</protein>
<evidence type="ECO:0000313" key="1">
    <source>
        <dbReference type="EMBL" id="ABC27493.1"/>
    </source>
</evidence>
<dbReference type="AlphaFoldDB" id="Q2SPD1"/>
<dbReference type="KEGG" id="hch:HCH_00590"/>
<proteinExistence type="predicted"/>
<sequence>MNKLMSIVSKINLLPEIARSRALTLFFGKVVKYAGTTGIVVEELTGHRCIITLKNRRAVRNHIGSVHAVANALIAESATGFLVGMNVPDHAVPVIKTMKLDYVKRAKGDMRAEAHLTEEQIHAIQTLEKGEVTVAVAITDSEDKEPVMAEMIWAWTPKRR</sequence>